<dbReference type="Pfam" id="PF04242">
    <property type="entry name" value="DUF424"/>
    <property type="match status" value="1"/>
</dbReference>
<proteinExistence type="predicted"/>
<dbReference type="AlphaFoldDB" id="A0A644WPI7"/>
<dbReference type="Gene3D" id="3.30.1860.10">
    <property type="entry name" value="uncharacterized conserved protein from methanopyrus kandleri domain like"/>
    <property type="match status" value="1"/>
</dbReference>
<gene>
    <name evidence="1" type="ORF">SDC9_52111</name>
</gene>
<organism evidence="1">
    <name type="scientific">bioreactor metagenome</name>
    <dbReference type="NCBI Taxonomy" id="1076179"/>
    <lineage>
        <taxon>unclassified sequences</taxon>
        <taxon>metagenomes</taxon>
        <taxon>ecological metagenomes</taxon>
    </lineage>
</organism>
<evidence type="ECO:0000313" key="1">
    <source>
        <dbReference type="EMBL" id="MPM05816.1"/>
    </source>
</evidence>
<sequence>MYLKIHNIPGQGSILAACDAELLGKTLTSPICDVEIDPSFYGDTKATEEEFLAALAGVCSANLMGKRVCDIAIKAGLLEMESCLLISGVPHAQIYGV</sequence>
<dbReference type="EMBL" id="VSSQ01001168">
    <property type="protein sequence ID" value="MPM05816.1"/>
    <property type="molecule type" value="Genomic_DNA"/>
</dbReference>
<accession>A0A644WPI7</accession>
<dbReference type="InterPro" id="IPR007355">
    <property type="entry name" value="DUF424"/>
</dbReference>
<comment type="caution">
    <text evidence="1">The sequence shown here is derived from an EMBL/GenBank/DDBJ whole genome shotgun (WGS) entry which is preliminary data.</text>
</comment>
<name>A0A644WPI7_9ZZZZ</name>
<reference evidence="1" key="1">
    <citation type="submission" date="2019-08" db="EMBL/GenBank/DDBJ databases">
        <authorList>
            <person name="Kucharzyk K."/>
            <person name="Murdoch R.W."/>
            <person name="Higgins S."/>
            <person name="Loffler F."/>
        </authorList>
    </citation>
    <scope>NUCLEOTIDE SEQUENCE</scope>
</reference>
<evidence type="ECO:0008006" key="2">
    <source>
        <dbReference type="Google" id="ProtNLM"/>
    </source>
</evidence>
<protein>
    <recommendedName>
        <fullName evidence="2">DUF424 domain-containing protein</fullName>
    </recommendedName>
</protein>
<dbReference type="PROSITE" id="PS51257">
    <property type="entry name" value="PROKAR_LIPOPROTEIN"/>
    <property type="match status" value="1"/>
</dbReference>